<organism evidence="1 2">
    <name type="scientific">Kibdelosporangium lantanae</name>
    <dbReference type="NCBI Taxonomy" id="1497396"/>
    <lineage>
        <taxon>Bacteria</taxon>
        <taxon>Bacillati</taxon>
        <taxon>Actinomycetota</taxon>
        <taxon>Actinomycetes</taxon>
        <taxon>Pseudonocardiales</taxon>
        <taxon>Pseudonocardiaceae</taxon>
        <taxon>Kibdelosporangium</taxon>
    </lineage>
</organism>
<evidence type="ECO:0000313" key="2">
    <source>
        <dbReference type="Proteomes" id="UP001597045"/>
    </source>
</evidence>
<dbReference type="Proteomes" id="UP001597045">
    <property type="component" value="Unassembled WGS sequence"/>
</dbReference>
<sequence length="112" mass="12566">MERADMSVTEQRTMELNALPAYTVHDEHLFLRVLLAFETMFALLATIQVDSFRTFRQFTEGASAIQSRNHTIVESLCRRPGPSRLDSSPSCPCRKYATACSPARTHSLTAMA</sequence>
<dbReference type="SUPFAM" id="SSF140959">
    <property type="entry name" value="Indolic compounds 2,3-dioxygenase-like"/>
    <property type="match status" value="1"/>
</dbReference>
<dbReference type="InterPro" id="IPR037217">
    <property type="entry name" value="Trp/Indoleamine_2_3_dOase-like"/>
</dbReference>
<keyword evidence="2" id="KW-1185">Reference proteome</keyword>
<accession>A0ABW3M7J7</accession>
<reference evidence="2" key="1">
    <citation type="journal article" date="2019" name="Int. J. Syst. Evol. Microbiol.">
        <title>The Global Catalogue of Microorganisms (GCM) 10K type strain sequencing project: providing services to taxonomists for standard genome sequencing and annotation.</title>
        <authorList>
            <consortium name="The Broad Institute Genomics Platform"/>
            <consortium name="The Broad Institute Genome Sequencing Center for Infectious Disease"/>
            <person name="Wu L."/>
            <person name="Ma J."/>
        </authorList>
    </citation>
    <scope>NUCLEOTIDE SEQUENCE [LARGE SCALE GENOMIC DNA]</scope>
    <source>
        <strain evidence="2">JCM 31486</strain>
    </source>
</reference>
<proteinExistence type="predicted"/>
<gene>
    <name evidence="1" type="ORF">ACFQ1S_08460</name>
</gene>
<protein>
    <submittedName>
        <fullName evidence="1">Uncharacterized protein</fullName>
    </submittedName>
</protein>
<evidence type="ECO:0000313" key="1">
    <source>
        <dbReference type="EMBL" id="MFD1045604.1"/>
    </source>
</evidence>
<comment type="caution">
    <text evidence="1">The sequence shown here is derived from an EMBL/GenBank/DDBJ whole genome shotgun (WGS) entry which is preliminary data.</text>
</comment>
<dbReference type="EMBL" id="JBHTIS010000351">
    <property type="protein sequence ID" value="MFD1045604.1"/>
    <property type="molecule type" value="Genomic_DNA"/>
</dbReference>
<name>A0ABW3M7J7_9PSEU</name>